<dbReference type="AlphaFoldDB" id="A0AAV6VFW2"/>
<protein>
    <submittedName>
        <fullName evidence="1">Uncharacterized protein</fullName>
    </submittedName>
</protein>
<accession>A0AAV6VFW2</accession>
<organism evidence="1 2">
    <name type="scientific">Oedothorax gibbosus</name>
    <dbReference type="NCBI Taxonomy" id="931172"/>
    <lineage>
        <taxon>Eukaryota</taxon>
        <taxon>Metazoa</taxon>
        <taxon>Ecdysozoa</taxon>
        <taxon>Arthropoda</taxon>
        <taxon>Chelicerata</taxon>
        <taxon>Arachnida</taxon>
        <taxon>Araneae</taxon>
        <taxon>Araneomorphae</taxon>
        <taxon>Entelegynae</taxon>
        <taxon>Araneoidea</taxon>
        <taxon>Linyphiidae</taxon>
        <taxon>Erigoninae</taxon>
        <taxon>Oedothorax</taxon>
    </lineage>
</organism>
<sequence length="101" mass="11610">MVTLYKRRGKMGMDPIPLNPFHPRNMIRVKVIQERYKLHESYNCCCNVPYLGYKIMIHFNKGATKTACTNAQDNLTPELSSNRLVYLLPAELHSNPGCALR</sequence>
<proteinExistence type="predicted"/>
<comment type="caution">
    <text evidence="1">The sequence shown here is derived from an EMBL/GenBank/DDBJ whole genome shotgun (WGS) entry which is preliminary data.</text>
</comment>
<reference evidence="1 2" key="1">
    <citation type="journal article" date="2022" name="Nat. Ecol. Evol.">
        <title>A masculinizing supergene underlies an exaggerated male reproductive morph in a spider.</title>
        <authorList>
            <person name="Hendrickx F."/>
            <person name="De Corte Z."/>
            <person name="Sonet G."/>
            <person name="Van Belleghem S.M."/>
            <person name="Kostlbacher S."/>
            <person name="Vangestel C."/>
        </authorList>
    </citation>
    <scope>NUCLEOTIDE SEQUENCE [LARGE SCALE GENOMIC DNA]</scope>
    <source>
        <strain evidence="1">W744_W776</strain>
    </source>
</reference>
<dbReference type="Proteomes" id="UP000827092">
    <property type="component" value="Unassembled WGS sequence"/>
</dbReference>
<name>A0AAV6VFW2_9ARAC</name>
<dbReference type="EMBL" id="JAFNEN010000084">
    <property type="protein sequence ID" value="KAG8195550.1"/>
    <property type="molecule type" value="Genomic_DNA"/>
</dbReference>
<evidence type="ECO:0000313" key="2">
    <source>
        <dbReference type="Proteomes" id="UP000827092"/>
    </source>
</evidence>
<gene>
    <name evidence="1" type="ORF">JTE90_002176</name>
</gene>
<evidence type="ECO:0000313" key="1">
    <source>
        <dbReference type="EMBL" id="KAG8195550.1"/>
    </source>
</evidence>
<keyword evidence="2" id="KW-1185">Reference proteome</keyword>